<gene>
    <name evidence="1" type="ORF">BpHYR1_006138</name>
</gene>
<evidence type="ECO:0000313" key="1">
    <source>
        <dbReference type="EMBL" id="RMZ94239.1"/>
    </source>
</evidence>
<accession>A0A3M7P5N6</accession>
<reference evidence="1 2" key="1">
    <citation type="journal article" date="2018" name="Sci. Rep.">
        <title>Genomic signatures of local adaptation to the degree of environmental predictability in rotifers.</title>
        <authorList>
            <person name="Franch-Gras L."/>
            <person name="Hahn C."/>
            <person name="Garcia-Roger E.M."/>
            <person name="Carmona M.J."/>
            <person name="Serra M."/>
            <person name="Gomez A."/>
        </authorList>
    </citation>
    <scope>NUCLEOTIDE SEQUENCE [LARGE SCALE GENOMIC DNA]</scope>
    <source>
        <strain evidence="1">HYR1</strain>
    </source>
</reference>
<name>A0A3M7P5N6_BRAPC</name>
<feature type="non-terminal residue" evidence="1">
    <location>
        <position position="1"/>
    </location>
</feature>
<dbReference type="Proteomes" id="UP000276133">
    <property type="component" value="Unassembled WGS sequence"/>
</dbReference>
<comment type="caution">
    <text evidence="1">The sequence shown here is derived from an EMBL/GenBank/DDBJ whole genome shotgun (WGS) entry which is preliminary data.</text>
</comment>
<evidence type="ECO:0000313" key="2">
    <source>
        <dbReference type="Proteomes" id="UP000276133"/>
    </source>
</evidence>
<dbReference type="AlphaFoldDB" id="A0A3M7P5N6"/>
<dbReference type="EMBL" id="REGN01013201">
    <property type="protein sequence ID" value="RMZ94239.1"/>
    <property type="molecule type" value="Genomic_DNA"/>
</dbReference>
<proteinExistence type="predicted"/>
<organism evidence="1 2">
    <name type="scientific">Brachionus plicatilis</name>
    <name type="common">Marine rotifer</name>
    <name type="synonym">Brachionus muelleri</name>
    <dbReference type="NCBI Taxonomy" id="10195"/>
    <lineage>
        <taxon>Eukaryota</taxon>
        <taxon>Metazoa</taxon>
        <taxon>Spiralia</taxon>
        <taxon>Gnathifera</taxon>
        <taxon>Rotifera</taxon>
        <taxon>Eurotatoria</taxon>
        <taxon>Monogononta</taxon>
        <taxon>Pseudotrocha</taxon>
        <taxon>Ploima</taxon>
        <taxon>Brachionidae</taxon>
        <taxon>Brachionus</taxon>
    </lineage>
</organism>
<keyword evidence="2" id="KW-1185">Reference proteome</keyword>
<protein>
    <submittedName>
        <fullName evidence="1">Uncharacterized protein</fullName>
    </submittedName>
</protein>
<sequence>SPRTLHVSRIIIKFLKFFECFFNKSVNLQNNLVVLNGFTNFFQQLLNNKSLKNFLVRWISNNSLTNSNDSAKFKKIFYIFKQFLALLLHFY</sequence>